<evidence type="ECO:0000313" key="12">
    <source>
        <dbReference type="Proteomes" id="UP000273611"/>
    </source>
</evidence>
<evidence type="ECO:0000256" key="4">
    <source>
        <dbReference type="ARBA" id="ARBA00022475"/>
    </source>
</evidence>
<evidence type="ECO:0000256" key="7">
    <source>
        <dbReference type="ARBA" id="ARBA00022989"/>
    </source>
</evidence>
<evidence type="ECO:0000256" key="5">
    <source>
        <dbReference type="ARBA" id="ARBA00022597"/>
    </source>
</evidence>
<evidence type="ECO:0000256" key="6">
    <source>
        <dbReference type="ARBA" id="ARBA00022692"/>
    </source>
</evidence>
<accession>A0A432NW96</accession>
<gene>
    <name evidence="11" type="ORF">EEQ99_00070</name>
</gene>
<dbReference type="EMBL" id="RIBW01000001">
    <property type="protein sequence ID" value="RUM04007.1"/>
    <property type="molecule type" value="Genomic_DNA"/>
</dbReference>
<keyword evidence="5" id="KW-0762">Sugar transport</keyword>
<proteinExistence type="inferred from homology"/>
<comment type="subcellular location">
    <subcellularLocation>
        <location evidence="1">Cell membrane</location>
        <topology evidence="1">Multi-pass membrane protein</topology>
    </subcellularLocation>
</comment>
<feature type="transmembrane region" description="Helical" evidence="9">
    <location>
        <begin position="50"/>
        <end position="69"/>
    </location>
</feature>
<dbReference type="PANTHER" id="PTHR23535:SF2">
    <property type="entry name" value="SUGAR EFFLUX TRANSPORTER A-RELATED"/>
    <property type="match status" value="1"/>
</dbReference>
<feature type="transmembrane region" description="Helical" evidence="9">
    <location>
        <begin position="81"/>
        <end position="98"/>
    </location>
</feature>
<evidence type="ECO:0000259" key="10">
    <source>
        <dbReference type="PROSITE" id="PS50850"/>
    </source>
</evidence>
<comment type="similarity">
    <text evidence="2">Belongs to the major facilitator superfamily. Set transporter family.</text>
</comment>
<evidence type="ECO:0000256" key="1">
    <source>
        <dbReference type="ARBA" id="ARBA00004651"/>
    </source>
</evidence>
<feature type="transmembrane region" description="Helical" evidence="9">
    <location>
        <begin position="164"/>
        <end position="182"/>
    </location>
</feature>
<dbReference type="GO" id="GO:0005886">
    <property type="term" value="C:plasma membrane"/>
    <property type="evidence" value="ECO:0007669"/>
    <property type="project" value="UniProtKB-SubCell"/>
</dbReference>
<dbReference type="AlphaFoldDB" id="A0A432NW96"/>
<evidence type="ECO:0000256" key="3">
    <source>
        <dbReference type="ARBA" id="ARBA00022448"/>
    </source>
</evidence>
<dbReference type="GO" id="GO:0022857">
    <property type="term" value="F:transmembrane transporter activity"/>
    <property type="evidence" value="ECO:0007669"/>
    <property type="project" value="InterPro"/>
</dbReference>
<dbReference type="PANTHER" id="PTHR23535">
    <property type="entry name" value="SUGAR EFFLUX TRANSPORTER A-RELATED"/>
    <property type="match status" value="1"/>
</dbReference>
<dbReference type="SUPFAM" id="SSF103473">
    <property type="entry name" value="MFS general substrate transporter"/>
    <property type="match status" value="1"/>
</dbReference>
<keyword evidence="3" id="KW-0813">Transport</keyword>
<keyword evidence="8 9" id="KW-0472">Membrane</keyword>
<name>A0A432NW96_9HYPH</name>
<dbReference type="InterPro" id="IPR011701">
    <property type="entry name" value="MFS"/>
</dbReference>
<evidence type="ECO:0000256" key="2">
    <source>
        <dbReference type="ARBA" id="ARBA00006523"/>
    </source>
</evidence>
<feature type="transmembrane region" description="Helical" evidence="9">
    <location>
        <begin position="16"/>
        <end position="38"/>
    </location>
</feature>
<feature type="transmembrane region" description="Helical" evidence="9">
    <location>
        <begin position="295"/>
        <end position="317"/>
    </location>
</feature>
<feature type="transmembrane region" description="Helical" evidence="9">
    <location>
        <begin position="104"/>
        <end position="126"/>
    </location>
</feature>
<evidence type="ECO:0000256" key="9">
    <source>
        <dbReference type="SAM" id="Phobius"/>
    </source>
</evidence>
<keyword evidence="6 9" id="KW-0812">Transmembrane</keyword>
<reference evidence="11 12" key="1">
    <citation type="journal article" date="2015" name="Int. J. Syst. Evol. Microbiol.">
        <title>Rhizobium anhuiense sp. nov., isolated from effective nodules of Vicia faba and Pisum sativum.</title>
        <authorList>
            <person name="Zhang Y.J."/>
            <person name="Zheng W.T."/>
            <person name="Everall I."/>
            <person name="Young J.P."/>
            <person name="Zhang X.X."/>
            <person name="Tian C.F."/>
            <person name="Sui X.H."/>
            <person name="Wang E.T."/>
            <person name="Chen W.X."/>
        </authorList>
    </citation>
    <scope>NUCLEOTIDE SEQUENCE [LARGE SCALE GENOMIC DNA]</scope>
    <source>
        <strain evidence="11 12">CCBAU 23252</strain>
    </source>
</reference>
<feature type="domain" description="Major facilitator superfamily (MFS) profile" evidence="10">
    <location>
        <begin position="203"/>
        <end position="387"/>
    </location>
</feature>
<dbReference type="InterPro" id="IPR020846">
    <property type="entry name" value="MFS_dom"/>
</dbReference>
<dbReference type="PROSITE" id="PS50850">
    <property type="entry name" value="MFS"/>
    <property type="match status" value="1"/>
</dbReference>
<feature type="transmembrane region" description="Helical" evidence="9">
    <location>
        <begin position="203"/>
        <end position="221"/>
    </location>
</feature>
<evidence type="ECO:0000256" key="8">
    <source>
        <dbReference type="ARBA" id="ARBA00023136"/>
    </source>
</evidence>
<feature type="transmembrane region" description="Helical" evidence="9">
    <location>
        <begin position="338"/>
        <end position="355"/>
    </location>
</feature>
<protein>
    <submittedName>
        <fullName evidence="11">MFS transporter</fullName>
    </submittedName>
</protein>
<dbReference type="Proteomes" id="UP000273611">
    <property type="component" value="Unassembled WGS sequence"/>
</dbReference>
<keyword evidence="4" id="KW-1003">Cell membrane</keyword>
<feature type="transmembrane region" description="Helical" evidence="9">
    <location>
        <begin position="138"/>
        <end position="158"/>
    </location>
</feature>
<feature type="transmembrane region" description="Helical" evidence="9">
    <location>
        <begin position="361"/>
        <end position="380"/>
    </location>
</feature>
<comment type="caution">
    <text evidence="11">The sequence shown here is derived from an EMBL/GenBank/DDBJ whole genome shotgun (WGS) entry which is preliminary data.</text>
</comment>
<keyword evidence="7 9" id="KW-1133">Transmembrane helix</keyword>
<organism evidence="11 12">
    <name type="scientific">Rhizobium anhuiense</name>
    <dbReference type="NCBI Taxonomy" id="1184720"/>
    <lineage>
        <taxon>Bacteria</taxon>
        <taxon>Pseudomonadati</taxon>
        <taxon>Pseudomonadota</taxon>
        <taxon>Alphaproteobacteria</taxon>
        <taxon>Hyphomicrobiales</taxon>
        <taxon>Rhizobiaceae</taxon>
        <taxon>Rhizobium/Agrobacterium group</taxon>
        <taxon>Rhizobium</taxon>
    </lineage>
</organism>
<dbReference type="Gene3D" id="1.20.1250.20">
    <property type="entry name" value="MFS general substrate transporter like domains"/>
    <property type="match status" value="2"/>
</dbReference>
<dbReference type="InterPro" id="IPR036259">
    <property type="entry name" value="MFS_trans_sf"/>
</dbReference>
<dbReference type="Pfam" id="PF07690">
    <property type="entry name" value="MFS_1"/>
    <property type="match status" value="2"/>
</dbReference>
<evidence type="ECO:0000313" key="11">
    <source>
        <dbReference type="EMBL" id="RUM04007.1"/>
    </source>
</evidence>
<feature type="transmembrane region" description="Helical" evidence="9">
    <location>
        <begin position="270"/>
        <end position="289"/>
    </location>
</feature>
<feature type="transmembrane region" description="Helical" evidence="9">
    <location>
        <begin position="241"/>
        <end position="263"/>
    </location>
</feature>
<sequence>MSMSDAETTSTRWNNVAYALSIGLLTASVNPNLSLYLYERFRVDPTTLSWLLGLNSIAGLVFTLIIPAISDRVSDLRRMLSTVNCVAFFGLASIPFVSDPHTLGLLFVLLLGPYSALSSLFFAYIRRTHSNPSLVVKLRSLFSVAWVVGPAAATTAMTSFGLSSIFWIAATLCLANSMFIWWMPSSNPPFPRAKRDNGQNGKITVILMFAGFVLLLGTNYITGNVVSLLLRDEFHSTLFQIGLVASLAAAFEMPLFFLLPIVAERRGRAFVFKIGCLAGLLYCIGLSASQNYLQVLLLQALNAVFVASVIGMGLAWFQEIHPAKIGFMTGLFSNASRLSALVAAPVIGTSTLYFASYRGPILVAAIMVLAGGLILLPIAADRKQHAR</sequence>